<evidence type="ECO:0000256" key="1">
    <source>
        <dbReference type="SAM" id="MobiDB-lite"/>
    </source>
</evidence>
<protein>
    <submittedName>
        <fullName evidence="2">Uncharacterized protein</fullName>
    </submittedName>
</protein>
<evidence type="ECO:0000313" key="3">
    <source>
        <dbReference type="Proteomes" id="UP001626593"/>
    </source>
</evidence>
<feature type="region of interest" description="Disordered" evidence="1">
    <location>
        <begin position="46"/>
        <end position="68"/>
    </location>
</feature>
<proteinExistence type="predicted"/>
<dbReference type="Proteomes" id="UP001626593">
    <property type="component" value="Chromosome"/>
</dbReference>
<reference evidence="2 3" key="1">
    <citation type="submission" date="2023-12" db="EMBL/GenBank/DDBJ databases">
        <title>A. evansii MAY27, complete genome.</title>
        <authorList>
            <person name="Wang Y."/>
        </authorList>
    </citation>
    <scope>NUCLEOTIDE SEQUENCE [LARGE SCALE GENOMIC DNA]</scope>
    <source>
        <strain evidence="2 3">MAY27</strain>
    </source>
</reference>
<evidence type="ECO:0000313" key="2">
    <source>
        <dbReference type="EMBL" id="WRL44213.1"/>
    </source>
</evidence>
<gene>
    <name evidence="2" type="ORF">U5817_13440</name>
</gene>
<accession>A0ABZ1AET5</accession>
<keyword evidence="3" id="KW-1185">Reference proteome</keyword>
<dbReference type="RefSeq" id="WP_407277667.1">
    <property type="nucleotide sequence ID" value="NZ_CP141259.1"/>
</dbReference>
<dbReference type="EMBL" id="CP141259">
    <property type="protein sequence ID" value="WRL44213.1"/>
    <property type="molecule type" value="Genomic_DNA"/>
</dbReference>
<organism evidence="2 3">
    <name type="scientific">Aromatoleum evansii</name>
    <name type="common">Azoarcus evansii</name>
    <dbReference type="NCBI Taxonomy" id="59406"/>
    <lineage>
        <taxon>Bacteria</taxon>
        <taxon>Pseudomonadati</taxon>
        <taxon>Pseudomonadota</taxon>
        <taxon>Betaproteobacteria</taxon>
        <taxon>Rhodocyclales</taxon>
        <taxon>Rhodocyclaceae</taxon>
        <taxon>Aromatoleum</taxon>
    </lineage>
</organism>
<name>A0ABZ1AET5_AROEV</name>
<sequence length="68" mass="7027">MSAAPNVSDLPVETIIRLARATTQRAAGDAVAAARVVAGWRDGHVEDFGPGARPLASEAPVPGPRPER</sequence>